<dbReference type="AlphaFoldDB" id="A0A0D3ISF5"/>
<dbReference type="HOGENOM" id="CLU_1296489_0_0_1"/>
<dbReference type="KEGG" id="ehx:EMIHUDRAFT_246400"/>
<dbReference type="Proteomes" id="UP000013827">
    <property type="component" value="Unassembled WGS sequence"/>
</dbReference>
<accession>A0A0D3ISF5</accession>
<name>A0A0D3ISF5_EMIH1</name>
<proteinExistence type="predicted"/>
<keyword evidence="1" id="KW-0812">Transmembrane</keyword>
<reference evidence="3" key="1">
    <citation type="journal article" date="2013" name="Nature">
        <title>Pan genome of the phytoplankton Emiliania underpins its global distribution.</title>
        <authorList>
            <person name="Read B.A."/>
            <person name="Kegel J."/>
            <person name="Klute M.J."/>
            <person name="Kuo A."/>
            <person name="Lefebvre S.C."/>
            <person name="Maumus F."/>
            <person name="Mayer C."/>
            <person name="Miller J."/>
            <person name="Monier A."/>
            <person name="Salamov A."/>
            <person name="Young J."/>
            <person name="Aguilar M."/>
            <person name="Claverie J.M."/>
            <person name="Frickenhaus S."/>
            <person name="Gonzalez K."/>
            <person name="Herman E.K."/>
            <person name="Lin Y.C."/>
            <person name="Napier J."/>
            <person name="Ogata H."/>
            <person name="Sarno A.F."/>
            <person name="Shmutz J."/>
            <person name="Schroeder D."/>
            <person name="de Vargas C."/>
            <person name="Verret F."/>
            <person name="von Dassow P."/>
            <person name="Valentin K."/>
            <person name="Van de Peer Y."/>
            <person name="Wheeler G."/>
            <person name="Dacks J.B."/>
            <person name="Delwiche C.F."/>
            <person name="Dyhrman S.T."/>
            <person name="Glockner G."/>
            <person name="John U."/>
            <person name="Richards T."/>
            <person name="Worden A.Z."/>
            <person name="Zhang X."/>
            <person name="Grigoriev I.V."/>
            <person name="Allen A.E."/>
            <person name="Bidle K."/>
            <person name="Borodovsky M."/>
            <person name="Bowler C."/>
            <person name="Brownlee C."/>
            <person name="Cock J.M."/>
            <person name="Elias M."/>
            <person name="Gladyshev V.N."/>
            <person name="Groth M."/>
            <person name="Guda C."/>
            <person name="Hadaegh A."/>
            <person name="Iglesias-Rodriguez M.D."/>
            <person name="Jenkins J."/>
            <person name="Jones B.M."/>
            <person name="Lawson T."/>
            <person name="Leese F."/>
            <person name="Lindquist E."/>
            <person name="Lobanov A."/>
            <person name="Lomsadze A."/>
            <person name="Malik S.B."/>
            <person name="Marsh M.E."/>
            <person name="Mackinder L."/>
            <person name="Mock T."/>
            <person name="Mueller-Roeber B."/>
            <person name="Pagarete A."/>
            <person name="Parker M."/>
            <person name="Probert I."/>
            <person name="Quesneville H."/>
            <person name="Raines C."/>
            <person name="Rensing S.A."/>
            <person name="Riano-Pachon D.M."/>
            <person name="Richier S."/>
            <person name="Rokitta S."/>
            <person name="Shiraiwa Y."/>
            <person name="Soanes D.M."/>
            <person name="van der Giezen M."/>
            <person name="Wahlund T.M."/>
            <person name="Williams B."/>
            <person name="Wilson W."/>
            <person name="Wolfe G."/>
            <person name="Wurch L.L."/>
        </authorList>
    </citation>
    <scope>NUCLEOTIDE SEQUENCE</scope>
</reference>
<dbReference type="EnsemblProtists" id="EOD14190">
    <property type="protein sequence ID" value="EOD14190"/>
    <property type="gene ID" value="EMIHUDRAFT_246400"/>
</dbReference>
<keyword evidence="3" id="KW-1185">Reference proteome</keyword>
<evidence type="ECO:0000256" key="1">
    <source>
        <dbReference type="SAM" id="Phobius"/>
    </source>
</evidence>
<dbReference type="GeneID" id="17260345"/>
<keyword evidence="1" id="KW-0472">Membrane</keyword>
<evidence type="ECO:0000313" key="3">
    <source>
        <dbReference type="Proteomes" id="UP000013827"/>
    </source>
</evidence>
<evidence type="ECO:0000313" key="2">
    <source>
        <dbReference type="EnsemblProtists" id="EOD14190"/>
    </source>
</evidence>
<reference evidence="2" key="2">
    <citation type="submission" date="2024-10" db="UniProtKB">
        <authorList>
            <consortium name="EnsemblProtists"/>
        </authorList>
    </citation>
    <scope>IDENTIFICATION</scope>
</reference>
<feature type="transmembrane region" description="Helical" evidence="1">
    <location>
        <begin position="183"/>
        <end position="206"/>
    </location>
</feature>
<sequence length="213" mass="22979">MVLSAIAALPGSFKAMRGMFAFHGLVLDVGIINVLPFVDEAASDAQRTEKFPWALGGYAGFARVPNLGPTHRRFMTENMAYAILRTAPALFYTNVPILCTAVASHLVEALTIAWEIIYYECPANAMVPVTLMGLFSTQTLLTARCPSRLLHRLHLSAPPLARTRQVKFNQGALIKSADHPTALAAMTGMVAGVWLTWAAAAATVAARKPNESK</sequence>
<keyword evidence="1" id="KW-1133">Transmembrane helix</keyword>
<dbReference type="PaxDb" id="2903-EOD14190"/>
<organism evidence="2 3">
    <name type="scientific">Emiliania huxleyi (strain CCMP1516)</name>
    <dbReference type="NCBI Taxonomy" id="280463"/>
    <lineage>
        <taxon>Eukaryota</taxon>
        <taxon>Haptista</taxon>
        <taxon>Haptophyta</taxon>
        <taxon>Prymnesiophyceae</taxon>
        <taxon>Isochrysidales</taxon>
        <taxon>Noelaerhabdaceae</taxon>
        <taxon>Emiliania</taxon>
    </lineage>
</organism>
<protein>
    <submittedName>
        <fullName evidence="2">Uncharacterized protein</fullName>
    </submittedName>
</protein>
<dbReference type="RefSeq" id="XP_005766619.1">
    <property type="nucleotide sequence ID" value="XM_005766562.1"/>
</dbReference>